<reference evidence="2" key="1">
    <citation type="submission" date="2020-02" db="EMBL/GenBank/DDBJ databases">
        <authorList>
            <person name="Meier V. D."/>
        </authorList>
    </citation>
    <scope>NUCLEOTIDE SEQUENCE</scope>
    <source>
        <strain evidence="2">AVDCRST_MAG32</strain>
    </source>
</reference>
<gene>
    <name evidence="2" type="ORF">AVDCRST_MAG32-2200</name>
</gene>
<feature type="compositionally biased region" description="Low complexity" evidence="1">
    <location>
        <begin position="169"/>
        <end position="178"/>
    </location>
</feature>
<feature type="non-terminal residue" evidence="2">
    <location>
        <position position="216"/>
    </location>
</feature>
<feature type="compositionally biased region" description="Basic residues" evidence="1">
    <location>
        <begin position="55"/>
        <end position="68"/>
    </location>
</feature>
<feature type="compositionally biased region" description="Basic and acidic residues" evidence="1">
    <location>
        <begin position="86"/>
        <end position="104"/>
    </location>
</feature>
<sequence length="216" mass="24954">ASHPVRPPACAHGAGSHDPRRRARGRRPDHRAGDVWDDARPRDGPRLGRHDLRGQRHLRRRPGHGRPGHRPDVDGPPPGRRRDRRLRGEQAARRPRDLRCEQHGRCHLRQGAHPRRRRVDGVGHRTPRGRHRRRARRRAERRDRPHPAAGLQCRSGARRQGVRRRRVGRWQQRGAAQGRRGRPDRCAQLRDRRARTHDGARPRGGQHRAGPPPPPL</sequence>
<feature type="compositionally biased region" description="Basic residues" evidence="1">
    <location>
        <begin position="105"/>
        <end position="118"/>
    </location>
</feature>
<feature type="region of interest" description="Disordered" evidence="1">
    <location>
        <begin position="1"/>
        <end position="216"/>
    </location>
</feature>
<proteinExistence type="predicted"/>
<protein>
    <submittedName>
        <fullName evidence="2">Uncharacterized protein</fullName>
    </submittedName>
</protein>
<feature type="compositionally biased region" description="Basic and acidic residues" evidence="1">
    <location>
        <begin position="181"/>
        <end position="201"/>
    </location>
</feature>
<feature type="compositionally biased region" description="Basic residues" evidence="1">
    <location>
        <begin position="125"/>
        <end position="139"/>
    </location>
</feature>
<name>A0A6J4NIK4_9ACTN</name>
<feature type="non-terminal residue" evidence="2">
    <location>
        <position position="1"/>
    </location>
</feature>
<accession>A0A6J4NIK4</accession>
<feature type="compositionally biased region" description="Basic residues" evidence="1">
    <location>
        <begin position="19"/>
        <end position="29"/>
    </location>
</feature>
<feature type="compositionally biased region" description="Basic residues" evidence="1">
    <location>
        <begin position="156"/>
        <end position="168"/>
    </location>
</feature>
<dbReference type="EMBL" id="CADCUM010000088">
    <property type="protein sequence ID" value="CAA9389159.1"/>
    <property type="molecule type" value="Genomic_DNA"/>
</dbReference>
<feature type="compositionally biased region" description="Basic and acidic residues" evidence="1">
    <location>
        <begin position="30"/>
        <end position="54"/>
    </location>
</feature>
<evidence type="ECO:0000256" key="1">
    <source>
        <dbReference type="SAM" id="MobiDB-lite"/>
    </source>
</evidence>
<evidence type="ECO:0000313" key="2">
    <source>
        <dbReference type="EMBL" id="CAA9389159.1"/>
    </source>
</evidence>
<dbReference type="AlphaFoldDB" id="A0A6J4NIK4"/>
<organism evidence="2">
    <name type="scientific">uncultured Nocardioides sp</name>
    <dbReference type="NCBI Taxonomy" id="198441"/>
    <lineage>
        <taxon>Bacteria</taxon>
        <taxon>Bacillati</taxon>
        <taxon>Actinomycetota</taxon>
        <taxon>Actinomycetes</taxon>
        <taxon>Propionibacteriales</taxon>
        <taxon>Nocardioidaceae</taxon>
        <taxon>Nocardioides</taxon>
        <taxon>environmental samples</taxon>
    </lineage>
</organism>